<dbReference type="Gene3D" id="3.30.565.10">
    <property type="entry name" value="Histidine kinase-like ATPase, C-terminal domain"/>
    <property type="match status" value="1"/>
</dbReference>
<dbReference type="InterPro" id="IPR003661">
    <property type="entry name" value="HisK_dim/P_dom"/>
</dbReference>
<dbReference type="GO" id="GO:0031969">
    <property type="term" value="C:chloroplast membrane"/>
    <property type="evidence" value="ECO:0007669"/>
    <property type="project" value="UniProtKB-SubCell"/>
</dbReference>
<dbReference type="InterPro" id="IPR003660">
    <property type="entry name" value="HAMP_dom"/>
</dbReference>
<dbReference type="CDD" id="cd06225">
    <property type="entry name" value="HAMP"/>
    <property type="match status" value="1"/>
</dbReference>
<organism evidence="12">
    <name type="scientific">Scinaia undulata</name>
    <dbReference type="NCBI Taxonomy" id="1884664"/>
    <lineage>
        <taxon>Eukaryota</taxon>
        <taxon>Rhodophyta</taxon>
        <taxon>Florideophyceae</taxon>
        <taxon>Nemaliophycidae</taxon>
        <taxon>Nemaliales</taxon>
        <taxon>Scinaiaceae</taxon>
        <taxon>Scinaia</taxon>
    </lineage>
</organism>
<feature type="transmembrane region" description="Helical" evidence="9">
    <location>
        <begin position="20"/>
        <end position="39"/>
    </location>
</feature>
<keyword evidence="7" id="KW-0902">Two-component regulatory system</keyword>
<dbReference type="Gene3D" id="3.30.450.20">
    <property type="entry name" value="PAS domain"/>
    <property type="match status" value="1"/>
</dbReference>
<feature type="domain" description="HAMP" evidence="11">
    <location>
        <begin position="219"/>
        <end position="262"/>
    </location>
</feature>
<evidence type="ECO:0000259" key="10">
    <source>
        <dbReference type="PROSITE" id="PS50109"/>
    </source>
</evidence>
<evidence type="ECO:0000256" key="5">
    <source>
        <dbReference type="ARBA" id="ARBA00022679"/>
    </source>
</evidence>
<dbReference type="PROSITE" id="PS50885">
    <property type="entry name" value="HAMP"/>
    <property type="match status" value="1"/>
</dbReference>
<dbReference type="EC" id="2.7.13.3" evidence="3"/>
<evidence type="ECO:0000256" key="7">
    <source>
        <dbReference type="ARBA" id="ARBA00023012"/>
    </source>
</evidence>
<proteinExistence type="predicted"/>
<evidence type="ECO:0000256" key="9">
    <source>
        <dbReference type="SAM" id="Phobius"/>
    </source>
</evidence>
<dbReference type="AlphaFoldDB" id="A0A1G4NXE9"/>
<dbReference type="GeneID" id="30001036"/>
<dbReference type="InterPro" id="IPR013656">
    <property type="entry name" value="PAS_4"/>
</dbReference>
<dbReference type="InterPro" id="IPR036097">
    <property type="entry name" value="HisK_dim/P_sf"/>
</dbReference>
<keyword evidence="9" id="KW-0472">Membrane</keyword>
<name>A0A1G4NXE9_9FLOR</name>
<dbReference type="PANTHER" id="PTHR43711:SF13">
    <property type="entry name" value="DRUG SENSORY PROTEIN A"/>
    <property type="match status" value="1"/>
</dbReference>
<dbReference type="InterPro" id="IPR003594">
    <property type="entry name" value="HATPase_dom"/>
</dbReference>
<dbReference type="SUPFAM" id="SSF47384">
    <property type="entry name" value="Homodimeric domain of signal transducing histidine kinase"/>
    <property type="match status" value="1"/>
</dbReference>
<dbReference type="Pfam" id="PF02518">
    <property type="entry name" value="HATPase_c"/>
    <property type="match status" value="1"/>
</dbReference>
<geneLocation type="chloroplast" evidence="12"/>
<dbReference type="RefSeq" id="YP_009314872.1">
    <property type="nucleotide sequence ID" value="NC_031664.1"/>
</dbReference>
<keyword evidence="5" id="KW-0808">Transferase</keyword>
<dbReference type="SMART" id="SM00091">
    <property type="entry name" value="PAS"/>
    <property type="match status" value="1"/>
</dbReference>
<dbReference type="InterPro" id="IPR000014">
    <property type="entry name" value="PAS"/>
</dbReference>
<dbReference type="PRINTS" id="PR00344">
    <property type="entry name" value="BCTRLSENSOR"/>
</dbReference>
<dbReference type="EMBL" id="LT622873">
    <property type="protein sequence ID" value="SCW23327.1"/>
    <property type="molecule type" value="Genomic_DNA"/>
</dbReference>
<evidence type="ECO:0000256" key="3">
    <source>
        <dbReference type="ARBA" id="ARBA00012438"/>
    </source>
</evidence>
<dbReference type="InterPro" id="IPR005467">
    <property type="entry name" value="His_kinase_dom"/>
</dbReference>
<gene>
    <name evidence="12" type="primary">dfr</name>
    <name evidence="12" type="ORF">J0081_48</name>
</gene>
<evidence type="ECO:0000256" key="4">
    <source>
        <dbReference type="ARBA" id="ARBA00022553"/>
    </source>
</evidence>
<dbReference type="Pfam" id="PF08448">
    <property type="entry name" value="PAS_4"/>
    <property type="match status" value="1"/>
</dbReference>
<dbReference type="InterPro" id="IPR004358">
    <property type="entry name" value="Sig_transdc_His_kin-like_C"/>
</dbReference>
<protein>
    <recommendedName>
        <fullName evidence="8">Uncharacterized sensor-like histidine kinase ycf26</fullName>
        <ecNumber evidence="3">2.7.13.3</ecNumber>
    </recommendedName>
</protein>
<dbReference type="SMART" id="SM00388">
    <property type="entry name" value="HisKA"/>
    <property type="match status" value="1"/>
</dbReference>
<dbReference type="InterPro" id="IPR035965">
    <property type="entry name" value="PAS-like_dom_sf"/>
</dbReference>
<keyword evidence="12" id="KW-0150">Chloroplast</keyword>
<evidence type="ECO:0000313" key="12">
    <source>
        <dbReference type="EMBL" id="SCW23327.1"/>
    </source>
</evidence>
<sequence>MVFKNFKKQWQFVDTYTRFLAFITLLVSLLITCVVYMALETIQKEAILEDLIFAKDLMHLCLSNIVLSSSDHVGQQNHLSDAIENLYLTIANLKYIILSKGFDTFMLNYPQVVLSPIDSIVEDYCNIRKCADTCYGSQMIVNYRYTSDQQIIHHMIVPVVIDDYQVIYLQLGIMHGISILWASYSIKYISIAIFTSIWLISSCTIFFNFTCIREAISPLNRALNSIASGDFRARLRTRTYGPLHDVMLIFNEMAEKLEYYEKKNIEQLILEKSKLETLVSIMADGAILLDKELRIVFINQSALTAFKFLRSCVTGRHLLNYLPYDISNRLMPLLNYLIESYPSYRPTLDPASFKIRLDKDSSRTFQLVITTVLDPENEVLTGIGIIIQDITNQVGLDEAKAQFISNVSHELRTPLFNIRSFLETLSEYRDSLTEKQQIEFLDIANQETYRLTCLVNDVLDLSRLESDFIDPLDLIEFQEIVITVVQTYQLRANNKYVRLGFMIGSYVYSARGYINLLVQVVSNLVGNSLKFTFIDERINLRVYAVNSYGSDDNNIFCKIRVEVIDEGTGIGEFDQSRIFDRFVRLENNVHTLEGTGLGLSIVKNIINKHKSKICLYSELSVGSSFWFDLPLLEKKH</sequence>
<evidence type="ECO:0000256" key="6">
    <source>
        <dbReference type="ARBA" id="ARBA00022777"/>
    </source>
</evidence>
<dbReference type="Pfam" id="PF00512">
    <property type="entry name" value="HisKA"/>
    <property type="match status" value="1"/>
</dbReference>
<comment type="catalytic activity">
    <reaction evidence="1">
        <text>ATP + protein L-histidine = ADP + protein N-phospho-L-histidine.</text>
        <dbReference type="EC" id="2.7.13.3"/>
    </reaction>
</comment>
<evidence type="ECO:0000256" key="1">
    <source>
        <dbReference type="ARBA" id="ARBA00000085"/>
    </source>
</evidence>
<dbReference type="FunFam" id="1.10.287.130:FF:000001">
    <property type="entry name" value="Two-component sensor histidine kinase"/>
    <property type="match status" value="1"/>
</dbReference>
<feature type="domain" description="Histidine kinase" evidence="10">
    <location>
        <begin position="406"/>
        <end position="633"/>
    </location>
</feature>
<dbReference type="CDD" id="cd00130">
    <property type="entry name" value="PAS"/>
    <property type="match status" value="1"/>
</dbReference>
<keyword evidence="6" id="KW-0418">Kinase</keyword>
<evidence type="ECO:0000259" key="11">
    <source>
        <dbReference type="PROSITE" id="PS50885"/>
    </source>
</evidence>
<dbReference type="SUPFAM" id="SSF55874">
    <property type="entry name" value="ATPase domain of HSP90 chaperone/DNA topoisomerase II/histidine kinase"/>
    <property type="match status" value="1"/>
</dbReference>
<comment type="subcellular location">
    <subcellularLocation>
        <location evidence="2">Plastid</location>
        <location evidence="2">Chloroplast membrane</location>
        <topology evidence="2">Multi-pass membrane protein</topology>
    </subcellularLocation>
</comment>
<dbReference type="SUPFAM" id="SSF55785">
    <property type="entry name" value="PYP-like sensor domain (PAS domain)"/>
    <property type="match status" value="1"/>
</dbReference>
<dbReference type="PANTHER" id="PTHR43711">
    <property type="entry name" value="TWO-COMPONENT HISTIDINE KINASE"/>
    <property type="match status" value="1"/>
</dbReference>
<dbReference type="InterPro" id="IPR036890">
    <property type="entry name" value="HATPase_C_sf"/>
</dbReference>
<evidence type="ECO:0000256" key="2">
    <source>
        <dbReference type="ARBA" id="ARBA00004508"/>
    </source>
</evidence>
<reference evidence="12" key="1">
    <citation type="submission" date="2016-10" db="EMBL/GenBank/DDBJ databases">
        <title>Chloroplast genomes as a tool to resolve red algal phylogenies: a case study in the Nemaliales.</title>
        <authorList>
            <person name="Costa J.F."/>
            <person name="Lin S.M."/>
            <person name="Macaya E.C."/>
            <person name="Fernandez-Garcia C."/>
            <person name="Verbruggen H."/>
        </authorList>
    </citation>
    <scope>NUCLEOTIDE SEQUENCE</scope>
    <source>
        <strain evidence="12">J.0081</strain>
    </source>
</reference>
<feature type="transmembrane region" description="Helical" evidence="9">
    <location>
        <begin position="188"/>
        <end position="209"/>
    </location>
</feature>
<keyword evidence="9" id="KW-0812">Transmembrane</keyword>
<keyword evidence="4" id="KW-0597">Phosphoprotein</keyword>
<accession>A0A1G4NXE9</accession>
<dbReference type="Gene3D" id="1.10.287.130">
    <property type="match status" value="1"/>
</dbReference>
<dbReference type="InterPro" id="IPR050736">
    <property type="entry name" value="Sensor_HK_Regulatory"/>
</dbReference>
<dbReference type="GO" id="GO:0000155">
    <property type="term" value="F:phosphorelay sensor kinase activity"/>
    <property type="evidence" value="ECO:0007669"/>
    <property type="project" value="InterPro"/>
</dbReference>
<dbReference type="PROSITE" id="PS50109">
    <property type="entry name" value="HIS_KIN"/>
    <property type="match status" value="1"/>
</dbReference>
<keyword evidence="12" id="KW-0934">Plastid</keyword>
<dbReference type="CDD" id="cd00082">
    <property type="entry name" value="HisKA"/>
    <property type="match status" value="1"/>
</dbReference>
<reference evidence="12" key="2">
    <citation type="submission" date="2016-10" db="EMBL/GenBank/DDBJ databases">
        <authorList>
            <person name="de Groot N.N."/>
        </authorList>
    </citation>
    <scope>NUCLEOTIDE SEQUENCE</scope>
    <source>
        <strain evidence="12">J.0081</strain>
    </source>
</reference>
<evidence type="ECO:0000256" key="8">
    <source>
        <dbReference type="ARBA" id="ARBA00069102"/>
    </source>
</evidence>
<keyword evidence="9" id="KW-1133">Transmembrane helix</keyword>
<dbReference type="SMART" id="SM00387">
    <property type="entry name" value="HATPase_c"/>
    <property type="match status" value="1"/>
</dbReference>